<keyword evidence="6 8" id="KW-1133">Transmembrane helix</keyword>
<sequence length="241" mass="26906">MASMKRPESRGHQSSELQQNPSDTPGSHYHTAQNTPDMQWDNNNNRHHHQAQQVVVLANTAGSGRETAARTTMEMVARTKTETAMRKTTELGLRMSEVVFCLVSASIMATDRTQGWAGDSFDRYKEYRYCLSVNVIGCVYSGFQACEKAYQLVSAKNKRFFTPNFRSLFDYLMDQVVAYLLVSASSSAATRVNDWESNWGKDKFTEKASASIVMAFLAFIAFAISSLISFFKLGASFSSST</sequence>
<keyword evidence="7 8" id="KW-0472">Membrane</keyword>
<keyword evidence="5 8" id="KW-0812">Transmembrane</keyword>
<evidence type="ECO:0000259" key="10">
    <source>
        <dbReference type="Pfam" id="PF04535"/>
    </source>
</evidence>
<gene>
    <name evidence="11" type="ORF">QN277_025524</name>
</gene>
<dbReference type="PANTHER" id="PTHR33573">
    <property type="entry name" value="CASP-LIKE PROTEIN 4A4"/>
    <property type="match status" value="1"/>
</dbReference>
<evidence type="ECO:0000256" key="9">
    <source>
        <dbReference type="SAM" id="MobiDB-lite"/>
    </source>
</evidence>
<protein>
    <recommendedName>
        <fullName evidence="8">CASP-like protein</fullName>
    </recommendedName>
</protein>
<evidence type="ECO:0000313" key="11">
    <source>
        <dbReference type="EMBL" id="KAK4264327.1"/>
    </source>
</evidence>
<comment type="caution">
    <text evidence="8">Lacks conserved residue(s) required for the propagation of feature annotation.</text>
</comment>
<feature type="compositionally biased region" description="Basic and acidic residues" evidence="9">
    <location>
        <begin position="1"/>
        <end position="13"/>
    </location>
</feature>
<dbReference type="PANTHER" id="PTHR33573:SF50">
    <property type="entry name" value="CASP-LIKE PROTEIN 4A3"/>
    <property type="match status" value="1"/>
</dbReference>
<accession>A0AAE1J5Q9</accession>
<dbReference type="EMBL" id="JAWXYG010000008">
    <property type="protein sequence ID" value="KAK4264327.1"/>
    <property type="molecule type" value="Genomic_DNA"/>
</dbReference>
<keyword evidence="4 8" id="KW-1003">Cell membrane</keyword>
<dbReference type="Pfam" id="PF04535">
    <property type="entry name" value="CASP_dom"/>
    <property type="match status" value="1"/>
</dbReference>
<proteinExistence type="inferred from homology"/>
<evidence type="ECO:0000256" key="5">
    <source>
        <dbReference type="ARBA" id="ARBA00022692"/>
    </source>
</evidence>
<evidence type="ECO:0000256" key="6">
    <source>
        <dbReference type="ARBA" id="ARBA00022989"/>
    </source>
</evidence>
<feature type="domain" description="Casparian strip membrane protein" evidence="10">
    <location>
        <begin position="86"/>
        <end position="221"/>
    </location>
</feature>
<dbReference type="GO" id="GO:0005886">
    <property type="term" value="C:plasma membrane"/>
    <property type="evidence" value="ECO:0007669"/>
    <property type="project" value="UniProtKB-SubCell"/>
</dbReference>
<feature type="compositionally biased region" description="Polar residues" evidence="9">
    <location>
        <begin position="14"/>
        <end position="41"/>
    </location>
</feature>
<feature type="transmembrane region" description="Helical" evidence="8">
    <location>
        <begin position="208"/>
        <end position="231"/>
    </location>
</feature>
<reference evidence="11" key="1">
    <citation type="submission" date="2023-10" db="EMBL/GenBank/DDBJ databases">
        <title>Chromosome-level genome of the transformable northern wattle, Acacia crassicarpa.</title>
        <authorList>
            <person name="Massaro I."/>
            <person name="Sinha N.R."/>
            <person name="Poethig S."/>
            <person name="Leichty A.R."/>
        </authorList>
    </citation>
    <scope>NUCLEOTIDE SEQUENCE</scope>
    <source>
        <strain evidence="11">Acra3RX</strain>
        <tissue evidence="11">Leaf</tissue>
    </source>
</reference>
<dbReference type="Proteomes" id="UP001293593">
    <property type="component" value="Unassembled WGS sequence"/>
</dbReference>
<evidence type="ECO:0000256" key="7">
    <source>
        <dbReference type="ARBA" id="ARBA00023136"/>
    </source>
</evidence>
<keyword evidence="12" id="KW-1185">Reference proteome</keyword>
<comment type="subcellular location">
    <subcellularLocation>
        <location evidence="1 8">Cell membrane</location>
        <topology evidence="1 8">Multi-pass membrane protein</topology>
    </subcellularLocation>
</comment>
<comment type="similarity">
    <text evidence="2 8">Belongs to the Casparian strip membrane proteins (CASP) family.</text>
</comment>
<comment type="subunit">
    <text evidence="3 8">Homodimer and heterodimers.</text>
</comment>
<feature type="region of interest" description="Disordered" evidence="9">
    <location>
        <begin position="1"/>
        <end position="44"/>
    </location>
</feature>
<evidence type="ECO:0000256" key="8">
    <source>
        <dbReference type="RuleBase" id="RU361233"/>
    </source>
</evidence>
<evidence type="ECO:0000313" key="12">
    <source>
        <dbReference type="Proteomes" id="UP001293593"/>
    </source>
</evidence>
<evidence type="ECO:0000256" key="2">
    <source>
        <dbReference type="ARBA" id="ARBA00007651"/>
    </source>
</evidence>
<comment type="caution">
    <text evidence="11">The sequence shown here is derived from an EMBL/GenBank/DDBJ whole genome shotgun (WGS) entry which is preliminary data.</text>
</comment>
<dbReference type="AlphaFoldDB" id="A0AAE1J5Q9"/>
<name>A0AAE1J5Q9_9FABA</name>
<evidence type="ECO:0000256" key="4">
    <source>
        <dbReference type="ARBA" id="ARBA00022475"/>
    </source>
</evidence>
<evidence type="ECO:0000256" key="3">
    <source>
        <dbReference type="ARBA" id="ARBA00011489"/>
    </source>
</evidence>
<organism evidence="11 12">
    <name type="scientific">Acacia crassicarpa</name>
    <name type="common">northern wattle</name>
    <dbReference type="NCBI Taxonomy" id="499986"/>
    <lineage>
        <taxon>Eukaryota</taxon>
        <taxon>Viridiplantae</taxon>
        <taxon>Streptophyta</taxon>
        <taxon>Embryophyta</taxon>
        <taxon>Tracheophyta</taxon>
        <taxon>Spermatophyta</taxon>
        <taxon>Magnoliopsida</taxon>
        <taxon>eudicotyledons</taxon>
        <taxon>Gunneridae</taxon>
        <taxon>Pentapetalae</taxon>
        <taxon>rosids</taxon>
        <taxon>fabids</taxon>
        <taxon>Fabales</taxon>
        <taxon>Fabaceae</taxon>
        <taxon>Caesalpinioideae</taxon>
        <taxon>mimosoid clade</taxon>
        <taxon>Acacieae</taxon>
        <taxon>Acacia</taxon>
    </lineage>
</organism>
<dbReference type="InterPro" id="IPR006702">
    <property type="entry name" value="CASP_dom"/>
</dbReference>
<evidence type="ECO:0000256" key="1">
    <source>
        <dbReference type="ARBA" id="ARBA00004651"/>
    </source>
</evidence>